<dbReference type="PANTHER" id="PTHR46832">
    <property type="entry name" value="5'-METHYLTHIOADENOSINE/S-ADENOSYLHOMOCYSTEINE NUCLEOSIDASE"/>
    <property type="match status" value="1"/>
</dbReference>
<protein>
    <submittedName>
        <fullName evidence="2">Nucleoside phosphorylase</fullName>
    </submittedName>
</protein>
<dbReference type="Pfam" id="PF01048">
    <property type="entry name" value="PNP_UDP_1"/>
    <property type="match status" value="1"/>
</dbReference>
<dbReference type="OrthoDB" id="5519916at2"/>
<dbReference type="EMBL" id="FOBB01000007">
    <property type="protein sequence ID" value="SEM99967.1"/>
    <property type="molecule type" value="Genomic_DNA"/>
</dbReference>
<feature type="domain" description="Nucleoside phosphorylase" evidence="1">
    <location>
        <begin position="23"/>
        <end position="246"/>
    </location>
</feature>
<dbReference type="InterPro" id="IPR035994">
    <property type="entry name" value="Nucleoside_phosphorylase_sf"/>
</dbReference>
<proteinExistence type="predicted"/>
<dbReference type="GO" id="GO:0008930">
    <property type="term" value="F:methylthioadenosine nucleosidase activity"/>
    <property type="evidence" value="ECO:0007669"/>
    <property type="project" value="TreeGrafter"/>
</dbReference>
<dbReference type="GO" id="GO:0005829">
    <property type="term" value="C:cytosol"/>
    <property type="evidence" value="ECO:0007669"/>
    <property type="project" value="TreeGrafter"/>
</dbReference>
<dbReference type="Gene3D" id="3.40.50.1580">
    <property type="entry name" value="Nucleoside phosphorylase domain"/>
    <property type="match status" value="1"/>
</dbReference>
<accession>A0A1H8D0I4</accession>
<dbReference type="GO" id="GO:0008782">
    <property type="term" value="F:adenosylhomocysteine nucleosidase activity"/>
    <property type="evidence" value="ECO:0007669"/>
    <property type="project" value="TreeGrafter"/>
</dbReference>
<dbReference type="PANTHER" id="PTHR46832:SF1">
    <property type="entry name" value="5'-METHYLTHIOADENOSINE_S-ADENOSYLHOMOCYSTEINE NUCLEOSIDASE"/>
    <property type="match status" value="1"/>
</dbReference>
<dbReference type="RefSeq" id="WP_089918335.1">
    <property type="nucleotide sequence ID" value="NZ_FOBB01000007.1"/>
</dbReference>
<dbReference type="InterPro" id="IPR000845">
    <property type="entry name" value="Nucleoside_phosphorylase_d"/>
</dbReference>
<dbReference type="GO" id="GO:0009116">
    <property type="term" value="P:nucleoside metabolic process"/>
    <property type="evidence" value="ECO:0007669"/>
    <property type="project" value="InterPro"/>
</dbReference>
<name>A0A1H8D0I4_9BACT</name>
<dbReference type="STRING" id="573321.SAMN04488505_107262"/>
<dbReference type="SUPFAM" id="SSF53167">
    <property type="entry name" value="Purine and uridine phosphorylases"/>
    <property type="match status" value="1"/>
</dbReference>
<dbReference type="AlphaFoldDB" id="A0A1H8D0I4"/>
<sequence>MSIPSYQEVDSKTIPELLNGSLILLVTATELETKNLHEALSPISGRLSLIKVHGGASTYYFGKFGKYNIAHVQCSMGSVSRASSITTVTDAILFLKVTVVVMIGIAFGVDSTKQNIGDVLISESIIPYDSKRVGSDEIIQRGMEAQCSKILLNRFKNIRDWEYFIREGVLAKLIPTRLLSGEELIDNIDHRNKLIGQNPDSKGGEMEGVGVFAACDGKANWILVKGICDFADGNKGLDKELRQTTAIQSALDACVYVFNSDTAFRDLEIFPASNAPEKQLVCSIPISKVLFEVYDKSKDAYYIVRGNDANFNIAISQFSVWVFGPSGVGKSNLIIRNLQKGKVDFVQIGLAACVGQDIDVYFTEIFLEIASKNDPSSKVNLPATFQECSRALFNILKKEYSDRTLIIFVEEIPISSEEDYSSFITKFCSILFTKNLHQELDGIKFVLSSINDPQKYLKAFQQKIHQGVSFFPLEYWSEQDINNLVDLIEKELDFPLPSQSRQRLLGAAKGSPRFVKKFFRSLLTINDFSEPTIRFVLSETEREFNQYNNG</sequence>
<evidence type="ECO:0000259" key="1">
    <source>
        <dbReference type="Pfam" id="PF01048"/>
    </source>
</evidence>
<evidence type="ECO:0000313" key="2">
    <source>
        <dbReference type="EMBL" id="SEM99967.1"/>
    </source>
</evidence>
<organism evidence="2 3">
    <name type="scientific">Chitinophaga rupis</name>
    <dbReference type="NCBI Taxonomy" id="573321"/>
    <lineage>
        <taxon>Bacteria</taxon>
        <taxon>Pseudomonadati</taxon>
        <taxon>Bacteroidota</taxon>
        <taxon>Chitinophagia</taxon>
        <taxon>Chitinophagales</taxon>
        <taxon>Chitinophagaceae</taxon>
        <taxon>Chitinophaga</taxon>
    </lineage>
</organism>
<keyword evidence="3" id="KW-1185">Reference proteome</keyword>
<evidence type="ECO:0000313" key="3">
    <source>
        <dbReference type="Proteomes" id="UP000198984"/>
    </source>
</evidence>
<dbReference type="InterPro" id="IPR027417">
    <property type="entry name" value="P-loop_NTPase"/>
</dbReference>
<reference evidence="2 3" key="1">
    <citation type="submission" date="2016-10" db="EMBL/GenBank/DDBJ databases">
        <authorList>
            <person name="de Groot N.N."/>
        </authorList>
    </citation>
    <scope>NUCLEOTIDE SEQUENCE [LARGE SCALE GENOMIC DNA]</scope>
    <source>
        <strain evidence="2 3">DSM 21039</strain>
    </source>
</reference>
<dbReference type="SUPFAM" id="SSF52540">
    <property type="entry name" value="P-loop containing nucleoside triphosphate hydrolases"/>
    <property type="match status" value="1"/>
</dbReference>
<dbReference type="Proteomes" id="UP000198984">
    <property type="component" value="Unassembled WGS sequence"/>
</dbReference>
<gene>
    <name evidence="2" type="ORF">SAMN04488505_107262</name>
</gene>
<dbReference type="GO" id="GO:0019284">
    <property type="term" value="P:L-methionine salvage from S-adenosylmethionine"/>
    <property type="evidence" value="ECO:0007669"/>
    <property type="project" value="TreeGrafter"/>
</dbReference>